<evidence type="ECO:0000313" key="4">
    <source>
        <dbReference type="Proteomes" id="UP001497623"/>
    </source>
</evidence>
<dbReference type="CDD" id="cd00154">
    <property type="entry name" value="Rab"/>
    <property type="match status" value="1"/>
</dbReference>
<dbReference type="PRINTS" id="PR00449">
    <property type="entry name" value="RASTRNSFRMNG"/>
</dbReference>
<protein>
    <recommendedName>
        <fullName evidence="5">Ras and EF-hand domain-containing protein</fullName>
    </recommendedName>
</protein>
<dbReference type="EMBL" id="CAXKWB010033633">
    <property type="protein sequence ID" value="CAL4143385.1"/>
    <property type="molecule type" value="Genomic_DNA"/>
</dbReference>
<dbReference type="PROSITE" id="PS51421">
    <property type="entry name" value="RAS"/>
    <property type="match status" value="1"/>
</dbReference>
<dbReference type="SMART" id="SM00175">
    <property type="entry name" value="RAB"/>
    <property type="match status" value="1"/>
</dbReference>
<dbReference type="SMART" id="SM00173">
    <property type="entry name" value="RAS"/>
    <property type="match status" value="1"/>
</dbReference>
<dbReference type="SUPFAM" id="SSF52540">
    <property type="entry name" value="P-loop containing nucleoside triphosphate hydrolases"/>
    <property type="match status" value="1"/>
</dbReference>
<accession>A0AAV2RXM8</accession>
<dbReference type="PROSITE" id="PS51419">
    <property type="entry name" value="RAB"/>
    <property type="match status" value="1"/>
</dbReference>
<dbReference type="SMART" id="SM00174">
    <property type="entry name" value="RHO"/>
    <property type="match status" value="1"/>
</dbReference>
<reference evidence="3 4" key="1">
    <citation type="submission" date="2024-05" db="EMBL/GenBank/DDBJ databases">
        <authorList>
            <person name="Wallberg A."/>
        </authorList>
    </citation>
    <scope>NUCLEOTIDE SEQUENCE [LARGE SCALE GENOMIC DNA]</scope>
</reference>
<dbReference type="PROSITE" id="PS51420">
    <property type="entry name" value="RHO"/>
    <property type="match status" value="1"/>
</dbReference>
<comment type="caution">
    <text evidence="3">The sequence shown here is derived from an EMBL/GenBank/DDBJ whole genome shotgun (WGS) entry which is preliminary data.</text>
</comment>
<evidence type="ECO:0000256" key="1">
    <source>
        <dbReference type="ARBA" id="ARBA00022741"/>
    </source>
</evidence>
<dbReference type="FunFam" id="3.40.50.300:FF:001447">
    <property type="entry name" value="Ras-related protein Rab-1B"/>
    <property type="match status" value="1"/>
</dbReference>
<dbReference type="InterPro" id="IPR001806">
    <property type="entry name" value="Small_GTPase"/>
</dbReference>
<evidence type="ECO:0008006" key="5">
    <source>
        <dbReference type="Google" id="ProtNLM"/>
    </source>
</evidence>
<dbReference type="PANTHER" id="PTHR47977">
    <property type="entry name" value="RAS-RELATED PROTEIN RAB"/>
    <property type="match status" value="1"/>
</dbReference>
<dbReference type="Pfam" id="PF00071">
    <property type="entry name" value="Ras"/>
    <property type="match status" value="1"/>
</dbReference>
<dbReference type="GO" id="GO:0005525">
    <property type="term" value="F:GTP binding"/>
    <property type="evidence" value="ECO:0007669"/>
    <property type="project" value="UniProtKB-KW"/>
</dbReference>
<keyword evidence="4" id="KW-1185">Reference proteome</keyword>
<dbReference type="InterPro" id="IPR027417">
    <property type="entry name" value="P-loop_NTPase"/>
</dbReference>
<sequence>MGILFITKVFGELQQGHQILHHNVSEVSNYLVTDNFREPFQSAILKSYELLFSTLACITDKGLEYGRYTVTLCVFVTIRMESVGHTRNLRCFTNCTTLCGQLNEGLRNQSVWLLHKTCCLYWGCLSLLCVMILIDDIAEDSGTSIRSDKTAALPKKKTGNNNIMSALKQEIIDLKDQGHTVITLGRHHIKETPQYTDDLDCDFEEDTEIFYKANKSIQRRHERCIRDISGRNVAHFKRKLDKVDSWLSKDGSADERIQEIRRKLEEAYQANRGLKQSLNETTTNMGMLRSDLAEMRMGYEEKCRELHSERETSMEYMHQFDHMKRQLELLHEANKRLQDTNDSMRGAIEVDWKRSPFASKCSSARSSFRRERKRSHRLCAVMNSNMSIIIGRSRSPQFGAFLGSSTESEGELKYGIKRLMDDLVVVFHTRPDKMKNSYKPRNINNKYIENDKPRIEERAIWCLESADQKIVYTHKKNPILDIIRLLKYQIKFILFSKTPPHVRAIAVPLFDIYIVKFNLNSCEKVLSGESYRIISGSGPDRYIPYGPPDRTYKVVFAGDAAVGKSTFITRICQNIFVNNIASTLVIGYQLQIIHFNPEKISNTLWPAASQERFRSITKTYFRRADGVLLLFDVTSERSYINIRQWIQSIDDACECRVPLVLCGNKSDLRVTATAKGRTCITEEDGEKLARECGASYFETSSKTGLGVLDALVDLSKQMMMQEDVAVQTSVLHVREPIAEKSGCCSGTKKK</sequence>
<dbReference type="NCBIfam" id="TIGR00231">
    <property type="entry name" value="small_GTP"/>
    <property type="match status" value="1"/>
</dbReference>
<dbReference type="GO" id="GO:0003924">
    <property type="term" value="F:GTPase activity"/>
    <property type="evidence" value="ECO:0007669"/>
    <property type="project" value="InterPro"/>
</dbReference>
<dbReference type="AlphaFoldDB" id="A0AAV2RXM8"/>
<gene>
    <name evidence="3" type="ORF">MNOR_LOCUS29279</name>
</gene>
<evidence type="ECO:0000313" key="3">
    <source>
        <dbReference type="EMBL" id="CAL4143385.1"/>
    </source>
</evidence>
<proteinExistence type="predicted"/>
<name>A0AAV2RXM8_MEGNR</name>
<keyword evidence="1" id="KW-0547">Nucleotide-binding</keyword>
<dbReference type="Gene3D" id="3.40.50.300">
    <property type="entry name" value="P-loop containing nucleotide triphosphate hydrolases"/>
    <property type="match status" value="1"/>
</dbReference>
<keyword evidence="2" id="KW-0342">GTP-binding</keyword>
<feature type="non-terminal residue" evidence="3">
    <location>
        <position position="750"/>
    </location>
</feature>
<dbReference type="InterPro" id="IPR050227">
    <property type="entry name" value="Rab"/>
</dbReference>
<dbReference type="Proteomes" id="UP001497623">
    <property type="component" value="Unassembled WGS sequence"/>
</dbReference>
<organism evidence="3 4">
    <name type="scientific">Meganyctiphanes norvegica</name>
    <name type="common">Northern krill</name>
    <name type="synonym">Thysanopoda norvegica</name>
    <dbReference type="NCBI Taxonomy" id="48144"/>
    <lineage>
        <taxon>Eukaryota</taxon>
        <taxon>Metazoa</taxon>
        <taxon>Ecdysozoa</taxon>
        <taxon>Arthropoda</taxon>
        <taxon>Crustacea</taxon>
        <taxon>Multicrustacea</taxon>
        <taxon>Malacostraca</taxon>
        <taxon>Eumalacostraca</taxon>
        <taxon>Eucarida</taxon>
        <taxon>Euphausiacea</taxon>
        <taxon>Euphausiidae</taxon>
        <taxon>Meganyctiphanes</taxon>
    </lineage>
</organism>
<dbReference type="SMART" id="SM00176">
    <property type="entry name" value="RAN"/>
    <property type="match status" value="1"/>
</dbReference>
<dbReference type="InterPro" id="IPR005225">
    <property type="entry name" value="Small_GTP-bd"/>
</dbReference>
<evidence type="ECO:0000256" key="2">
    <source>
        <dbReference type="ARBA" id="ARBA00023134"/>
    </source>
</evidence>